<proteinExistence type="inferred from homology"/>
<comment type="subcellular location">
    <subcellularLocation>
        <location evidence="1">Periplasm</location>
    </subcellularLocation>
</comment>
<evidence type="ECO:0000256" key="4">
    <source>
        <dbReference type="ARBA" id="ARBA00022729"/>
    </source>
</evidence>
<reference evidence="7 8" key="1">
    <citation type="submission" date="2019-12" db="EMBL/GenBank/DDBJ databases">
        <title>Genomic-based taxomic classification of the family Erythrobacteraceae.</title>
        <authorList>
            <person name="Xu L."/>
        </authorList>
    </citation>
    <scope>NUCLEOTIDE SEQUENCE [LARGE SCALE GENOMIC DNA]</scope>
    <source>
        <strain evidence="7 8">LMG 29518</strain>
    </source>
</reference>
<dbReference type="SUPFAM" id="SSF74650">
    <property type="entry name" value="Galactose mutarotase-like"/>
    <property type="match status" value="1"/>
</dbReference>
<dbReference type="GO" id="GO:0003824">
    <property type="term" value="F:catalytic activity"/>
    <property type="evidence" value="ECO:0007669"/>
    <property type="project" value="InterPro"/>
</dbReference>
<comment type="caution">
    <text evidence="7">The sequence shown here is derived from an EMBL/GenBank/DDBJ whole genome shotgun (WGS) entry which is preliminary data.</text>
</comment>
<keyword evidence="4" id="KW-0732">Signal</keyword>
<name>A0A6I4T5K4_9SPHN</name>
<feature type="domain" description="Glucan biosynthesis periplasmic MdoG C-terminal" evidence="6">
    <location>
        <begin position="16"/>
        <end position="468"/>
    </location>
</feature>
<dbReference type="UniPathway" id="UPA00637"/>
<dbReference type="InterPro" id="IPR014756">
    <property type="entry name" value="Ig_E-set"/>
</dbReference>
<comment type="pathway">
    <text evidence="2">Glycan metabolism; osmoregulated periplasmic glucan (OPG) biosynthesis.</text>
</comment>
<dbReference type="OrthoDB" id="9777817at2"/>
<dbReference type="Proteomes" id="UP000438476">
    <property type="component" value="Unassembled WGS sequence"/>
</dbReference>
<dbReference type="EMBL" id="WTYT01000003">
    <property type="protein sequence ID" value="MXO65749.1"/>
    <property type="molecule type" value="Genomic_DNA"/>
</dbReference>
<keyword evidence="8" id="KW-1185">Reference proteome</keyword>
<dbReference type="SUPFAM" id="SSF81296">
    <property type="entry name" value="E set domains"/>
    <property type="match status" value="1"/>
</dbReference>
<dbReference type="PANTHER" id="PTHR30504:SF3">
    <property type="entry name" value="GLUCANS BIOSYNTHESIS PROTEIN D"/>
    <property type="match status" value="1"/>
</dbReference>
<dbReference type="InterPro" id="IPR014438">
    <property type="entry name" value="Glucan_biosyn_MdoG/MdoD"/>
</dbReference>
<accession>A0A6I4T5K4</accession>
<evidence type="ECO:0000256" key="1">
    <source>
        <dbReference type="ARBA" id="ARBA00004418"/>
    </source>
</evidence>
<dbReference type="GO" id="GO:0051274">
    <property type="term" value="P:beta-glucan biosynthetic process"/>
    <property type="evidence" value="ECO:0007669"/>
    <property type="project" value="TreeGrafter"/>
</dbReference>
<gene>
    <name evidence="7" type="ORF">GRI91_08285</name>
</gene>
<sequence length="473" mass="51950">MAHATPAGALGKARRFSWEELQDRARHLAARPYRAGAKSTHLASDYDESVRLTYGQAEFLGDNIRLFPATAAVAEQPVGLHLLQNGMARPLMDSRGLFADGGTADPAGFRVMDAGQPRDWLAFLGASYFRSAGADNQYGLSARGIAVDTGLARAEEFPRFSDFWIEELGPDQTIVYALLDGPSLSGAYRFDNRKGPQGVTQDVSAVLFMRKDIERLGVAPASSMFWYDQSAEKRIDWRPEIHDSDGLAIFAANGERVFRPLINPPNARISVFNAPSPAGFGLIQRDRNFAHYQDDGAFYEKRPDLWVEPQGEWGAGAVMLYEMPTASETADNIAAFWTPDAAPRAGERRDYAYRLHWVSADPSAWEGARLVHRWQGAAGIPGALPTEHARKYVFDFAGPNLAGLTRQSGLVADTNLPEDRLLHSAAFPVAGQDSLCRVTLDIALDGKPPSEFRLYLRQGDDALSETVIQPLLP</sequence>
<protein>
    <submittedName>
        <fullName evidence="7">Glucan biosynthesis protein D</fullName>
    </submittedName>
</protein>
<dbReference type="PIRSF" id="PIRSF006281">
    <property type="entry name" value="MdoG"/>
    <property type="match status" value="1"/>
</dbReference>
<dbReference type="PANTHER" id="PTHR30504">
    <property type="entry name" value="GLUCANS BIOSYNTHESIS PROTEIN"/>
    <property type="match status" value="1"/>
</dbReference>
<dbReference type="InterPro" id="IPR011013">
    <property type="entry name" value="Gal_mutarotase_sf_dom"/>
</dbReference>
<dbReference type="Gene3D" id="2.70.98.10">
    <property type="match status" value="1"/>
</dbReference>
<evidence type="ECO:0000256" key="2">
    <source>
        <dbReference type="ARBA" id="ARBA00005001"/>
    </source>
</evidence>
<dbReference type="GO" id="GO:0030288">
    <property type="term" value="C:outer membrane-bounded periplasmic space"/>
    <property type="evidence" value="ECO:0007669"/>
    <property type="project" value="TreeGrafter"/>
</dbReference>
<evidence type="ECO:0000313" key="8">
    <source>
        <dbReference type="Proteomes" id="UP000438476"/>
    </source>
</evidence>
<dbReference type="Pfam" id="PF04349">
    <property type="entry name" value="MdoG"/>
    <property type="match status" value="1"/>
</dbReference>
<evidence type="ECO:0000259" key="6">
    <source>
        <dbReference type="Pfam" id="PF04349"/>
    </source>
</evidence>
<keyword evidence="5" id="KW-0574">Periplasm</keyword>
<dbReference type="Gene3D" id="2.60.40.10">
    <property type="entry name" value="Immunoglobulins"/>
    <property type="match status" value="1"/>
</dbReference>
<evidence type="ECO:0000256" key="5">
    <source>
        <dbReference type="ARBA" id="ARBA00022764"/>
    </source>
</evidence>
<evidence type="ECO:0000256" key="3">
    <source>
        <dbReference type="ARBA" id="ARBA00009284"/>
    </source>
</evidence>
<evidence type="ECO:0000313" key="7">
    <source>
        <dbReference type="EMBL" id="MXO65749.1"/>
    </source>
</evidence>
<dbReference type="AlphaFoldDB" id="A0A6I4T5K4"/>
<dbReference type="InterPro" id="IPR013783">
    <property type="entry name" value="Ig-like_fold"/>
</dbReference>
<dbReference type="InterPro" id="IPR014718">
    <property type="entry name" value="GH-type_carb-bd"/>
</dbReference>
<comment type="similarity">
    <text evidence="3">Belongs to the OpgD/OpgG family.</text>
</comment>
<organism evidence="7 8">
    <name type="scientific">Altericroceibacterium endophyticum</name>
    <dbReference type="NCBI Taxonomy" id="1808508"/>
    <lineage>
        <taxon>Bacteria</taxon>
        <taxon>Pseudomonadati</taxon>
        <taxon>Pseudomonadota</taxon>
        <taxon>Alphaproteobacteria</taxon>
        <taxon>Sphingomonadales</taxon>
        <taxon>Erythrobacteraceae</taxon>
        <taxon>Altericroceibacterium</taxon>
    </lineage>
</organism>
<dbReference type="InterPro" id="IPR007444">
    <property type="entry name" value="Glucan_biosyn_MdoG_C"/>
</dbReference>
<dbReference type="GO" id="GO:0030246">
    <property type="term" value="F:carbohydrate binding"/>
    <property type="evidence" value="ECO:0007669"/>
    <property type="project" value="InterPro"/>
</dbReference>